<protein>
    <recommendedName>
        <fullName evidence="5">ABC transporter domain-containing protein</fullName>
    </recommendedName>
</protein>
<dbReference type="PANTHER" id="PTHR24223">
    <property type="entry name" value="ATP-BINDING CASSETTE SUB-FAMILY C"/>
    <property type="match status" value="1"/>
</dbReference>
<dbReference type="Pfam" id="PF00005">
    <property type="entry name" value="ABC_tran"/>
    <property type="match status" value="1"/>
</dbReference>
<dbReference type="GO" id="GO:0005524">
    <property type="term" value="F:ATP binding"/>
    <property type="evidence" value="ECO:0007669"/>
    <property type="project" value="UniProtKB-KW"/>
</dbReference>
<accession>A0AA38H2I5</accession>
<comment type="caution">
    <text evidence="6">The sequence shown here is derived from an EMBL/GenBank/DDBJ whole genome shotgun (WGS) entry which is preliminary data.</text>
</comment>
<evidence type="ECO:0000256" key="1">
    <source>
        <dbReference type="ARBA" id="ARBA00009726"/>
    </source>
</evidence>
<dbReference type="GO" id="GO:0016887">
    <property type="term" value="F:ATP hydrolysis activity"/>
    <property type="evidence" value="ECO:0007669"/>
    <property type="project" value="InterPro"/>
</dbReference>
<feature type="compositionally biased region" description="Basic and acidic residues" evidence="4">
    <location>
        <begin position="277"/>
        <end position="288"/>
    </location>
</feature>
<dbReference type="GO" id="GO:0016020">
    <property type="term" value="C:membrane"/>
    <property type="evidence" value="ECO:0007669"/>
    <property type="project" value="TreeGrafter"/>
</dbReference>
<dbReference type="PANTHER" id="PTHR24223:SF181">
    <property type="entry name" value="ABC TRANSPORTER C FAMILY MEMBER 3"/>
    <property type="match status" value="1"/>
</dbReference>
<dbReference type="InterPro" id="IPR003439">
    <property type="entry name" value="ABC_transporter-like_ATP-bd"/>
</dbReference>
<dbReference type="PROSITE" id="PS50893">
    <property type="entry name" value="ABC_TRANSPORTER_2"/>
    <property type="match status" value="1"/>
</dbReference>
<dbReference type="InterPro" id="IPR003593">
    <property type="entry name" value="AAA+_ATPase"/>
</dbReference>
<dbReference type="InterPro" id="IPR017871">
    <property type="entry name" value="ABC_transporter-like_CS"/>
</dbReference>
<evidence type="ECO:0000256" key="3">
    <source>
        <dbReference type="ARBA" id="ARBA00022840"/>
    </source>
</evidence>
<evidence type="ECO:0000259" key="5">
    <source>
        <dbReference type="PROSITE" id="PS50893"/>
    </source>
</evidence>
<dbReference type="Gene3D" id="3.40.50.300">
    <property type="entry name" value="P-loop containing nucleotide triphosphate hydrolases"/>
    <property type="match status" value="1"/>
</dbReference>
<feature type="non-terminal residue" evidence="6">
    <location>
        <position position="322"/>
    </location>
</feature>
<dbReference type="EMBL" id="JAHRHJ020000001">
    <property type="protein sequence ID" value="KAH9331200.1"/>
    <property type="molecule type" value="Genomic_DNA"/>
</dbReference>
<dbReference type="Proteomes" id="UP000824469">
    <property type="component" value="Unassembled WGS sequence"/>
</dbReference>
<keyword evidence="3" id="KW-0067">ATP-binding</keyword>
<proteinExistence type="inferred from homology"/>
<dbReference type="InterPro" id="IPR050173">
    <property type="entry name" value="ABC_transporter_C-like"/>
</dbReference>
<dbReference type="InterPro" id="IPR027417">
    <property type="entry name" value="P-loop_NTPase"/>
</dbReference>
<feature type="non-terminal residue" evidence="6">
    <location>
        <position position="1"/>
    </location>
</feature>
<sequence length="322" mass="35781">EEVSKDSTDMVIEIQQGVFSWDPAAPSPTIRGLDVQVKRGMKVAVCGTVGSGKSSLLSCILGEIPKISGTVRISGTKAYVSQSPWIQSGKIKDNILFGRELEETRYESVLQACAFKKDLELFPYGDQTEIGERGINLSGGQKQRIQIARAVYQDADIYLFDDPFSAVDAHTGTHIFQECLRGILGSKTVVYITHQVEFLFAADLILVMRDGEITQAGKYDEILQSSTDFEELVGAHQKALKSIDAVEISEFLSSQVLVEGSSIGNTTSVKHVNQDQLQKKDGNHKSREVEEELEPENHKERETDKEDKSSPACARRRKRERQ</sequence>
<comment type="similarity">
    <text evidence="1">Belongs to the ABC transporter superfamily. ABCC family. Conjugate transporter (TC 3.A.1.208) subfamily.</text>
</comment>
<name>A0AA38H2I5_TAXCH</name>
<gene>
    <name evidence="6" type="ORF">KI387_003308</name>
</gene>
<feature type="compositionally biased region" description="Basic and acidic residues" evidence="4">
    <location>
        <begin position="295"/>
        <end position="309"/>
    </location>
</feature>
<organism evidence="6 7">
    <name type="scientific">Taxus chinensis</name>
    <name type="common">Chinese yew</name>
    <name type="synonym">Taxus wallichiana var. chinensis</name>
    <dbReference type="NCBI Taxonomy" id="29808"/>
    <lineage>
        <taxon>Eukaryota</taxon>
        <taxon>Viridiplantae</taxon>
        <taxon>Streptophyta</taxon>
        <taxon>Embryophyta</taxon>
        <taxon>Tracheophyta</taxon>
        <taxon>Spermatophyta</taxon>
        <taxon>Pinopsida</taxon>
        <taxon>Pinidae</taxon>
        <taxon>Conifers II</taxon>
        <taxon>Cupressales</taxon>
        <taxon>Taxaceae</taxon>
        <taxon>Taxus</taxon>
    </lineage>
</organism>
<dbReference type="AlphaFoldDB" id="A0AA38H2I5"/>
<dbReference type="PROSITE" id="PS00211">
    <property type="entry name" value="ABC_TRANSPORTER_1"/>
    <property type="match status" value="1"/>
</dbReference>
<dbReference type="OMA" id="HEETMDE"/>
<evidence type="ECO:0000256" key="2">
    <source>
        <dbReference type="ARBA" id="ARBA00022741"/>
    </source>
</evidence>
<dbReference type="GO" id="GO:0042626">
    <property type="term" value="F:ATPase-coupled transmembrane transporter activity"/>
    <property type="evidence" value="ECO:0007669"/>
    <property type="project" value="TreeGrafter"/>
</dbReference>
<evidence type="ECO:0000313" key="7">
    <source>
        <dbReference type="Proteomes" id="UP000824469"/>
    </source>
</evidence>
<feature type="domain" description="ABC transporter" evidence="5">
    <location>
        <begin position="12"/>
        <end position="235"/>
    </location>
</feature>
<feature type="region of interest" description="Disordered" evidence="4">
    <location>
        <begin position="269"/>
        <end position="322"/>
    </location>
</feature>
<evidence type="ECO:0000256" key="4">
    <source>
        <dbReference type="SAM" id="MobiDB-lite"/>
    </source>
</evidence>
<dbReference type="SMART" id="SM00382">
    <property type="entry name" value="AAA"/>
    <property type="match status" value="1"/>
</dbReference>
<dbReference type="FunFam" id="3.40.50.300:FF:000508">
    <property type="entry name" value="ABC transporter C family member 5"/>
    <property type="match status" value="1"/>
</dbReference>
<dbReference type="SUPFAM" id="SSF52540">
    <property type="entry name" value="P-loop containing nucleoside triphosphate hydrolases"/>
    <property type="match status" value="1"/>
</dbReference>
<keyword evidence="7" id="KW-1185">Reference proteome</keyword>
<dbReference type="CDD" id="cd03250">
    <property type="entry name" value="ABCC_MRP_domain1"/>
    <property type="match status" value="1"/>
</dbReference>
<evidence type="ECO:0000313" key="6">
    <source>
        <dbReference type="EMBL" id="KAH9331200.1"/>
    </source>
</evidence>
<reference evidence="6 7" key="1">
    <citation type="journal article" date="2021" name="Nat. Plants">
        <title>The Taxus genome provides insights into paclitaxel biosynthesis.</title>
        <authorList>
            <person name="Xiong X."/>
            <person name="Gou J."/>
            <person name="Liao Q."/>
            <person name="Li Y."/>
            <person name="Zhou Q."/>
            <person name="Bi G."/>
            <person name="Li C."/>
            <person name="Du R."/>
            <person name="Wang X."/>
            <person name="Sun T."/>
            <person name="Guo L."/>
            <person name="Liang H."/>
            <person name="Lu P."/>
            <person name="Wu Y."/>
            <person name="Zhang Z."/>
            <person name="Ro D.K."/>
            <person name="Shang Y."/>
            <person name="Huang S."/>
            <person name="Yan J."/>
        </authorList>
    </citation>
    <scope>NUCLEOTIDE SEQUENCE [LARGE SCALE GENOMIC DNA]</scope>
    <source>
        <strain evidence="6">Ta-2019</strain>
    </source>
</reference>
<keyword evidence="2" id="KW-0547">Nucleotide-binding</keyword>